<evidence type="ECO:0000256" key="4">
    <source>
        <dbReference type="ARBA" id="ARBA00022529"/>
    </source>
</evidence>
<keyword evidence="3" id="KW-0964">Secreted</keyword>
<evidence type="ECO:0000256" key="6">
    <source>
        <dbReference type="ARBA" id="ARBA00022940"/>
    </source>
</evidence>
<comment type="subcellular location">
    <subcellularLocation>
        <location evidence="1">Secreted</location>
    </subcellularLocation>
</comment>
<dbReference type="PANTHER" id="PTHR15001:SF7">
    <property type="entry name" value="DEFENSIN BETA 118"/>
    <property type="match status" value="1"/>
</dbReference>
<reference evidence="10" key="1">
    <citation type="submission" date="2023-12" db="EMBL/GenBank/DDBJ databases">
        <authorList>
            <person name="Brown T."/>
        </authorList>
    </citation>
    <scope>NUCLEOTIDE SEQUENCE</scope>
</reference>
<dbReference type="InterPro" id="IPR050544">
    <property type="entry name" value="Beta-defensin"/>
</dbReference>
<comment type="similarity">
    <text evidence="2">Belongs to the beta-defensin family.</text>
</comment>
<evidence type="ECO:0000256" key="7">
    <source>
        <dbReference type="ARBA" id="ARBA00023022"/>
    </source>
</evidence>
<protein>
    <recommendedName>
        <fullName evidence="12">Beta-defensin</fullName>
    </recommendedName>
</protein>
<sequence length="116" mass="12973">MKLLLLTLTVLVFLPRVTPELGAKKCLKQAGHCKKSCDANEEIKPGCKSQSGRVCCVRKHKGKDDLDIHMVPRTSPLPEYAVFNTHPMDYIVTGPPHTPVYYYSDTEDELSDQVVS</sequence>
<evidence type="ECO:0008006" key="12">
    <source>
        <dbReference type="Google" id="ProtNLM"/>
    </source>
</evidence>
<keyword evidence="4" id="KW-0929">Antimicrobial</keyword>
<evidence type="ECO:0000313" key="11">
    <source>
        <dbReference type="Proteomes" id="UP001314169"/>
    </source>
</evidence>
<feature type="signal peptide" evidence="9">
    <location>
        <begin position="1"/>
        <end position="19"/>
    </location>
</feature>
<evidence type="ECO:0000256" key="3">
    <source>
        <dbReference type="ARBA" id="ARBA00022525"/>
    </source>
</evidence>
<keyword evidence="6" id="KW-0211">Defensin</keyword>
<keyword evidence="5 9" id="KW-0732">Signal</keyword>
<feature type="chain" id="PRO_5045548068" description="Beta-defensin" evidence="9">
    <location>
        <begin position="20"/>
        <end position="116"/>
    </location>
</feature>
<evidence type="ECO:0000256" key="5">
    <source>
        <dbReference type="ARBA" id="ARBA00022729"/>
    </source>
</evidence>
<keyword evidence="8" id="KW-1015">Disulfide bond</keyword>
<evidence type="ECO:0000256" key="9">
    <source>
        <dbReference type="SAM" id="SignalP"/>
    </source>
</evidence>
<evidence type="ECO:0000256" key="8">
    <source>
        <dbReference type="ARBA" id="ARBA00023157"/>
    </source>
</evidence>
<accession>A0ABP0ACE2</accession>
<keyword evidence="7" id="KW-0044">Antibiotic</keyword>
<dbReference type="Proteomes" id="UP001314169">
    <property type="component" value="Chromosome 7"/>
</dbReference>
<evidence type="ECO:0000256" key="1">
    <source>
        <dbReference type="ARBA" id="ARBA00004613"/>
    </source>
</evidence>
<gene>
    <name evidence="10" type="ORF">MPIPNATIZW_LOCUS15859</name>
</gene>
<dbReference type="PANTHER" id="PTHR15001">
    <property type="entry name" value="BETA-DEFENSIN 123-RELATED"/>
    <property type="match status" value="1"/>
</dbReference>
<keyword evidence="11" id="KW-1185">Reference proteome</keyword>
<proteinExistence type="inferred from homology"/>
<organism evidence="10 11">
    <name type="scientific">Pipistrellus nathusii</name>
    <name type="common">Nathusius' pipistrelle</name>
    <dbReference type="NCBI Taxonomy" id="59473"/>
    <lineage>
        <taxon>Eukaryota</taxon>
        <taxon>Metazoa</taxon>
        <taxon>Chordata</taxon>
        <taxon>Craniata</taxon>
        <taxon>Vertebrata</taxon>
        <taxon>Euteleostomi</taxon>
        <taxon>Mammalia</taxon>
        <taxon>Eutheria</taxon>
        <taxon>Laurasiatheria</taxon>
        <taxon>Chiroptera</taxon>
        <taxon>Yangochiroptera</taxon>
        <taxon>Vespertilionidae</taxon>
        <taxon>Pipistrellus</taxon>
    </lineage>
</organism>
<evidence type="ECO:0000313" key="10">
    <source>
        <dbReference type="EMBL" id="CAK6447553.1"/>
    </source>
</evidence>
<evidence type="ECO:0000256" key="2">
    <source>
        <dbReference type="ARBA" id="ARBA00007371"/>
    </source>
</evidence>
<dbReference type="EMBL" id="OY882864">
    <property type="protein sequence ID" value="CAK6447553.1"/>
    <property type="molecule type" value="Genomic_DNA"/>
</dbReference>
<name>A0ABP0ACE2_PIPNA</name>